<keyword evidence="6" id="KW-0560">Oxidoreductase</keyword>
<evidence type="ECO:0000313" key="9">
    <source>
        <dbReference type="EMBL" id="KNC34773.1"/>
    </source>
</evidence>
<protein>
    <submittedName>
        <fullName evidence="9">Peroxidase</fullName>
    </submittedName>
</protein>
<dbReference type="OMA" id="QKRADSN"/>
<keyword evidence="8" id="KW-0479">Metal-binding</keyword>
<keyword evidence="4 8" id="KW-0349">Heme</keyword>
<dbReference type="Gene3D" id="1.10.640.10">
    <property type="entry name" value="Haem peroxidase domain superfamily, animal type"/>
    <property type="match status" value="1"/>
</dbReference>
<evidence type="ECO:0000256" key="7">
    <source>
        <dbReference type="ARBA" id="ARBA00023004"/>
    </source>
</evidence>
<name>A0A0L0CQZ3_LUCCU</name>
<dbReference type="PANTHER" id="PTHR11475:SF86">
    <property type="entry name" value="PEROXIDASE"/>
    <property type="match status" value="1"/>
</dbReference>
<dbReference type="FunFam" id="1.10.640.10:FF:000003">
    <property type="entry name" value="chorion peroxidase"/>
    <property type="match status" value="1"/>
</dbReference>
<organism evidence="9 10">
    <name type="scientific">Lucilia cuprina</name>
    <name type="common">Green bottle fly</name>
    <name type="synonym">Australian sheep blowfly</name>
    <dbReference type="NCBI Taxonomy" id="7375"/>
    <lineage>
        <taxon>Eukaryota</taxon>
        <taxon>Metazoa</taxon>
        <taxon>Ecdysozoa</taxon>
        <taxon>Arthropoda</taxon>
        <taxon>Hexapoda</taxon>
        <taxon>Insecta</taxon>
        <taxon>Pterygota</taxon>
        <taxon>Neoptera</taxon>
        <taxon>Endopterygota</taxon>
        <taxon>Diptera</taxon>
        <taxon>Brachycera</taxon>
        <taxon>Muscomorpha</taxon>
        <taxon>Oestroidea</taxon>
        <taxon>Calliphoridae</taxon>
        <taxon>Luciliinae</taxon>
        <taxon>Lucilia</taxon>
    </lineage>
</organism>
<evidence type="ECO:0000256" key="5">
    <source>
        <dbReference type="ARBA" id="ARBA00022729"/>
    </source>
</evidence>
<evidence type="ECO:0000256" key="4">
    <source>
        <dbReference type="ARBA" id="ARBA00022617"/>
    </source>
</evidence>
<dbReference type="InterPro" id="IPR019791">
    <property type="entry name" value="Haem_peroxidase_animal"/>
</dbReference>
<feature type="binding site" description="axial binding residue" evidence="8">
    <location>
        <position position="438"/>
    </location>
    <ligand>
        <name>heme b</name>
        <dbReference type="ChEBI" id="CHEBI:60344"/>
    </ligand>
    <ligandPart>
        <name>Fe</name>
        <dbReference type="ChEBI" id="CHEBI:18248"/>
    </ligandPart>
</feature>
<evidence type="ECO:0000256" key="6">
    <source>
        <dbReference type="ARBA" id="ARBA00023002"/>
    </source>
</evidence>
<comment type="caution">
    <text evidence="9">The sequence shown here is derived from an EMBL/GenBank/DDBJ whole genome shotgun (WGS) entry which is preliminary data.</text>
</comment>
<keyword evidence="2" id="KW-0964">Secreted</keyword>
<keyword evidence="3 9" id="KW-0575">Peroxidase</keyword>
<dbReference type="SUPFAM" id="SSF48113">
    <property type="entry name" value="Heme-dependent peroxidases"/>
    <property type="match status" value="1"/>
</dbReference>
<dbReference type="Pfam" id="PF03098">
    <property type="entry name" value="An_peroxidase"/>
    <property type="match status" value="1"/>
</dbReference>
<dbReference type="PANTHER" id="PTHR11475">
    <property type="entry name" value="OXIDASE/PEROXIDASE"/>
    <property type="match status" value="1"/>
</dbReference>
<evidence type="ECO:0000256" key="2">
    <source>
        <dbReference type="ARBA" id="ARBA00022525"/>
    </source>
</evidence>
<dbReference type="OrthoDB" id="823504at2759"/>
<dbReference type="InterPro" id="IPR010255">
    <property type="entry name" value="Haem_peroxidase_sf"/>
</dbReference>
<keyword evidence="7 8" id="KW-0408">Iron</keyword>
<dbReference type="GO" id="GO:0046872">
    <property type="term" value="F:metal ion binding"/>
    <property type="evidence" value="ECO:0007669"/>
    <property type="project" value="UniProtKB-KW"/>
</dbReference>
<reference evidence="9 10" key="1">
    <citation type="journal article" date="2015" name="Nat. Commun.">
        <title>Lucilia cuprina genome unlocks parasitic fly biology to underpin future interventions.</title>
        <authorList>
            <person name="Anstead C.A."/>
            <person name="Korhonen P.K."/>
            <person name="Young N.D."/>
            <person name="Hall R.S."/>
            <person name="Jex A.R."/>
            <person name="Murali S.C."/>
            <person name="Hughes D.S."/>
            <person name="Lee S.F."/>
            <person name="Perry T."/>
            <person name="Stroehlein A.J."/>
            <person name="Ansell B.R."/>
            <person name="Breugelmans B."/>
            <person name="Hofmann A."/>
            <person name="Qu J."/>
            <person name="Dugan S."/>
            <person name="Lee S.L."/>
            <person name="Chao H."/>
            <person name="Dinh H."/>
            <person name="Han Y."/>
            <person name="Doddapaneni H.V."/>
            <person name="Worley K.C."/>
            <person name="Muzny D.M."/>
            <person name="Ioannidis P."/>
            <person name="Waterhouse R.M."/>
            <person name="Zdobnov E.M."/>
            <person name="James P.J."/>
            <person name="Bagnall N.H."/>
            <person name="Kotze A.C."/>
            <person name="Gibbs R.A."/>
            <person name="Richards S."/>
            <person name="Batterham P."/>
            <person name="Gasser R.B."/>
        </authorList>
    </citation>
    <scope>NUCLEOTIDE SEQUENCE [LARGE SCALE GENOMIC DNA]</scope>
    <source>
        <strain evidence="9 10">LS</strain>
        <tissue evidence="9">Full body</tissue>
    </source>
</reference>
<dbReference type="CDD" id="cd09823">
    <property type="entry name" value="peroxinectin_like"/>
    <property type="match status" value="1"/>
</dbReference>
<feature type="non-terminal residue" evidence="9">
    <location>
        <position position="1"/>
    </location>
</feature>
<dbReference type="AlphaFoldDB" id="A0A0L0CQZ3"/>
<evidence type="ECO:0000256" key="1">
    <source>
        <dbReference type="ARBA" id="ARBA00004613"/>
    </source>
</evidence>
<dbReference type="Proteomes" id="UP000037069">
    <property type="component" value="Unassembled WGS sequence"/>
</dbReference>
<dbReference type="GO" id="GO:0004601">
    <property type="term" value="F:peroxidase activity"/>
    <property type="evidence" value="ECO:0007669"/>
    <property type="project" value="UniProtKB-KW"/>
</dbReference>
<keyword evidence="10" id="KW-1185">Reference proteome</keyword>
<sequence length="684" mass="77572">SPYSHWNDPGTLSVEALTALAARNTLAELGMKDLMPGHNSQLNILKPVPESGLSTMAIESFLQNSFRPNNIKKDVFGGIYGDQTLDNLYNSYLGAMKTAELECAVPPISCFNDTSNYYFRTYDGSCNNFQFPGYGIAKSRYSRILRPKYGDGQYAPSKSTAGHALPNPRVLSLSLYGEDTLSDSYRTLLTMQFGQFVAHDISQLYSEGLPDDCCANPKHKMCYSIPLHPFGPIAMTSGKTCLSFARSLSDKDIACAPSGLPYAEKITTTTAFLDLSSVYGNSLEQNIKVRQYKGGLLKTSLYNSKPFLPIQSSSCSECPANNEQCYSIPDNRNQFTPIIAVLQTIFVREHNRLAKILSQINPHYSDERIFQVARKINIAQYQKITFYDWLPLILGPMYSLANRLIYSISPYEYVNDYDRNLDPAPFAEYAASAFRYIHQSIPGWFSMVSSGRNSNQTMRLSDYFDRQDSMKLLMEGNNFDSLIRGLATQLEKRADGNVDREIKHHFDRKSFDEFGTDLKAIDIQRGRDYGLPSYNDYREQCGLARAYQWSDFINEISEEKIELLKKFYSSPNDIDLTIGGSYENHSGDSMLGPTFQCIIGKQFFKIRAADRFFYEHEDKNSGFTRDQLAAIRKISFASIFCANGNNLQCIQPNVFIFPNHQNNLINCKAFPQLDLRLWKDDVRY</sequence>
<dbReference type="STRING" id="7375.A0A0L0CQZ3"/>
<evidence type="ECO:0000256" key="8">
    <source>
        <dbReference type="PIRSR" id="PIRSR619791-2"/>
    </source>
</evidence>
<evidence type="ECO:0000256" key="3">
    <source>
        <dbReference type="ARBA" id="ARBA00022559"/>
    </source>
</evidence>
<gene>
    <name evidence="9" type="ORF">FF38_01965</name>
</gene>
<dbReference type="InterPro" id="IPR037120">
    <property type="entry name" value="Haem_peroxidase_sf_animal"/>
</dbReference>
<evidence type="ECO:0000313" key="10">
    <source>
        <dbReference type="Proteomes" id="UP000037069"/>
    </source>
</evidence>
<dbReference type="GO" id="GO:0006979">
    <property type="term" value="P:response to oxidative stress"/>
    <property type="evidence" value="ECO:0007669"/>
    <property type="project" value="InterPro"/>
</dbReference>
<dbReference type="PROSITE" id="PS50292">
    <property type="entry name" value="PEROXIDASE_3"/>
    <property type="match status" value="1"/>
</dbReference>
<comment type="subcellular location">
    <subcellularLocation>
        <location evidence="1">Secreted</location>
    </subcellularLocation>
</comment>
<dbReference type="PRINTS" id="PR00457">
    <property type="entry name" value="ANPEROXIDASE"/>
</dbReference>
<dbReference type="GO" id="GO:0005576">
    <property type="term" value="C:extracellular region"/>
    <property type="evidence" value="ECO:0007669"/>
    <property type="project" value="UniProtKB-SubCell"/>
</dbReference>
<dbReference type="EMBL" id="JRES01000032">
    <property type="protein sequence ID" value="KNC34773.1"/>
    <property type="molecule type" value="Genomic_DNA"/>
</dbReference>
<accession>A0A0L0CQZ3</accession>
<dbReference type="GO" id="GO:0020037">
    <property type="term" value="F:heme binding"/>
    <property type="evidence" value="ECO:0007669"/>
    <property type="project" value="InterPro"/>
</dbReference>
<dbReference type="GO" id="GO:0022412">
    <property type="term" value="P:cellular process involved in reproduction in multicellular organism"/>
    <property type="evidence" value="ECO:0007669"/>
    <property type="project" value="UniProtKB-ARBA"/>
</dbReference>
<keyword evidence="5" id="KW-0732">Signal</keyword>
<proteinExistence type="predicted"/>